<feature type="transmembrane region" description="Helical" evidence="7">
    <location>
        <begin position="1304"/>
        <end position="1326"/>
    </location>
</feature>
<organism evidence="9 10">
    <name type="scientific">Parastrongyloides trichosuri</name>
    <name type="common">Possum-specific nematode worm</name>
    <dbReference type="NCBI Taxonomy" id="131310"/>
    <lineage>
        <taxon>Eukaryota</taxon>
        <taxon>Metazoa</taxon>
        <taxon>Ecdysozoa</taxon>
        <taxon>Nematoda</taxon>
        <taxon>Chromadorea</taxon>
        <taxon>Rhabditida</taxon>
        <taxon>Tylenchina</taxon>
        <taxon>Panagrolaimomorpha</taxon>
        <taxon>Strongyloidoidea</taxon>
        <taxon>Strongyloididae</taxon>
        <taxon>Parastrongyloides</taxon>
    </lineage>
</organism>
<dbReference type="FunFam" id="3.40.50.300:FF:000933">
    <property type="entry name" value="ABC transporter A family member 7"/>
    <property type="match status" value="1"/>
</dbReference>
<feature type="domain" description="ABC transporter" evidence="8">
    <location>
        <begin position="1501"/>
        <end position="1731"/>
    </location>
</feature>
<feature type="transmembrane region" description="Helical" evidence="7">
    <location>
        <begin position="1233"/>
        <end position="1261"/>
    </location>
</feature>
<dbReference type="Pfam" id="PF00005">
    <property type="entry name" value="ABC_tran"/>
    <property type="match status" value="2"/>
</dbReference>
<feature type="transmembrane region" description="Helical" evidence="7">
    <location>
        <begin position="528"/>
        <end position="549"/>
    </location>
</feature>
<dbReference type="InterPro" id="IPR003439">
    <property type="entry name" value="ABC_transporter-like_ATP-bd"/>
</dbReference>
<dbReference type="GO" id="GO:0016887">
    <property type="term" value="F:ATP hydrolysis activity"/>
    <property type="evidence" value="ECO:0007669"/>
    <property type="project" value="InterPro"/>
</dbReference>
<evidence type="ECO:0000256" key="6">
    <source>
        <dbReference type="ARBA" id="ARBA00023136"/>
    </source>
</evidence>
<dbReference type="Proteomes" id="UP000038045">
    <property type="component" value="Unplaced"/>
</dbReference>
<dbReference type="SUPFAM" id="SSF52540">
    <property type="entry name" value="P-loop containing nucleoside triphosphate hydrolases"/>
    <property type="match status" value="2"/>
</dbReference>
<evidence type="ECO:0000256" key="2">
    <source>
        <dbReference type="ARBA" id="ARBA00022692"/>
    </source>
</evidence>
<dbReference type="InterPro" id="IPR017871">
    <property type="entry name" value="ABC_transporter-like_CS"/>
</dbReference>
<feature type="transmembrane region" description="Helical" evidence="7">
    <location>
        <begin position="1273"/>
        <end position="1292"/>
    </location>
</feature>
<dbReference type="PROSITE" id="PS00211">
    <property type="entry name" value="ABC_TRANSPORTER_1"/>
    <property type="match status" value="2"/>
</dbReference>
<comment type="subcellular location">
    <subcellularLocation>
        <location evidence="1">Membrane</location>
        <topology evidence="1">Multi-pass membrane protein</topology>
    </subcellularLocation>
</comment>
<dbReference type="PANTHER" id="PTHR19229">
    <property type="entry name" value="ATP-BINDING CASSETTE TRANSPORTER SUBFAMILY A ABCA"/>
    <property type="match status" value="1"/>
</dbReference>
<dbReference type="STRING" id="131310.A0A0N4Z6E8"/>
<dbReference type="CDD" id="cd03263">
    <property type="entry name" value="ABC_subfamily_A"/>
    <property type="match status" value="2"/>
</dbReference>
<feature type="transmembrane region" description="Helical" evidence="7">
    <location>
        <begin position="997"/>
        <end position="1018"/>
    </location>
</feature>
<dbReference type="GO" id="GO:0140359">
    <property type="term" value="F:ABC-type transporter activity"/>
    <property type="evidence" value="ECO:0007669"/>
    <property type="project" value="InterPro"/>
</dbReference>
<evidence type="ECO:0000313" key="9">
    <source>
        <dbReference type="Proteomes" id="UP000038045"/>
    </source>
</evidence>
<dbReference type="PANTHER" id="PTHR19229:SF250">
    <property type="entry name" value="ABC TRANSPORTER DOMAIN-CONTAINING PROTEIN-RELATED"/>
    <property type="match status" value="1"/>
</dbReference>
<dbReference type="PROSITE" id="PS50893">
    <property type="entry name" value="ABC_TRANSPORTER_2"/>
    <property type="match status" value="2"/>
</dbReference>
<dbReference type="InterPro" id="IPR003593">
    <property type="entry name" value="AAA+_ATPase"/>
</dbReference>
<feature type="transmembrane region" description="Helical" evidence="7">
    <location>
        <begin position="453"/>
        <end position="472"/>
    </location>
</feature>
<feature type="transmembrane region" description="Helical" evidence="7">
    <location>
        <begin position="1338"/>
        <end position="1359"/>
    </location>
</feature>
<keyword evidence="3" id="KW-0547">Nucleotide-binding</keyword>
<sequence length="1823" mass="207019">MGALSQLKLLLWKNILQQIRSPIFTIFEIVVPLFLITLSFGLMIGLRGTFEKNYSENDYPLWPVTGSYIDLLIPPDMAKMDESLIDYSIFLDDTTQTCQFLQLISNGDYLNNLTVDINIEFAYSPQTPTTTAIMNQIVKRFTQKDVFHKPFPLVNLIEKFNISLPDEAKILLESFNTTTLNIKGKSSGFKSENEMLKELELSFVNQCNNSIIGAIIFDNHFAYSPSETNNITYTIRLANTHRRLAKSYAKDDFGPWNTVTIFATQYISGPISSKDVDGGEPGYWREGFLMIQKAIDTSINDYIKNNYTEGDSSIFHDLLETQSLTSLQRFPYPAYKTKIIEVGSYFLPIVIIFSLMTSVIYIVRTLVTEKESQLKEYMKVMGLKQYINWLSHLIINYIKMLLPVIVITILMKFVAENTDASLILIFFLLYTFNVVYFAFFISTLLQSATAGTLFAVLGWMLLYFWSVIFQALDTQANYGFTTKMVNFINPNVVLTYAALSIGRYETQASGITWSSIWSPPTPDQDICFAHYLLMLIVDAIIFIILTGYIEAVNPGGEGVPQPFYFFLLPRYWFPSIFQKKSTNTSQNSKESTIGDKAEEEPNVNPMVNIVNLSKTYGKGLISQLFNCNFGENAKKIAVERLNLRLYPGQITALLGHNGAGKSTTFSMLTGVIPSTSGTAYIDGYDIKNSLSQVRKKLGLCPQYNTLFDTLTVMEHLEFFCKLKNRPYNQIEAMDILDRLKIGFKAHFKAGNLSGGQKRKLSLAIALIGGSEIVMLDEPTSGMDPGARHETWTLLLEEKAKRTMLLTTHFMEEADLLGDRIAIMAHGNLQCSGSSMFLKKLYGAGYHLTVVFKRGIPLDEIHKQYKNVLEFLKNYCSDTEMHSAVGNEATYLISQDHRSMFPLIFKHLEDSQDEFNIESFGVSITTMEEVFLKVNDIANAKRDEMLGIFNENGINEKEELIQKFQNLKNVKKITGFSYYIQHMKAMFLKRIIYFWRRWSQFIPSLIIPIIYLALLTWTLKIMPAPKPQPALAINYDYYEQKGINANVIIQNFNTNDNFGEEMYKIVQDVNPSININKILTNDSENFNEATFITNEIRKQGYRTFSLKTPIGFADYDKNLTIPMIGNVKIRLFNALFNNFALHSPPLALNLIDIYLLRKQTNISNLKINVINHPLPPMTADSMKSSSSNASAAFMISYTIIVSMSMAVSIYASFIIRERAKKSKHMQMMSGIRPWLYWLTNFIWDAVCFLLPVGAFIGIYFIFDIGPFTNSIDTVLTLLLIMILYGWTVIPFVYTFQFAFSSAPKGYTIIVMYNIITAIASSIATNIITQTVNPDVSHTWSIILSFLFPTYNLSNCFSILYNNEYARIACQDIDCRNPLFKSNIPQCCGTMEQRAYVDTVIDIFGKQGIAYGIIFLGIQGFLYWFTTMFIENQVYKKFKNRNNKNIISYDNSSFNWECTDPKLMVNALEIGKGRTFSSAGYEDEDVIKEKDYVLSEDPSDHTVLVRNVKKFYGNFEAVKGINFNVEKGDCFGLLGVNGAGKTSTFQMLTGENDISDGDAFIKGYSVSTNWRKAGESIGYCPQYDAIIKEMTGEETLYMFSRIRGIVDKDIPITVNTIIEAIGIGMYAKRQIKTYSGGNKRRLSLGIALVGMPDVLLLDEPTSGVDPKARRIIWEILARVREVGTALVLTSHSMEECEALCTSLSIMVYGKFKCYGSPQHIKSKYGSGYTLLIRMDESSNIDNVIETILNKFPGSTLKEEHAMQLNFELRKTKQTTWSKLFEELEELVEPLKIQDYSLSQTTLEQVFLEFSRDAAMVYHDDASSTE</sequence>
<feature type="transmembrane region" description="Helical" evidence="7">
    <location>
        <begin position="420"/>
        <end position="441"/>
    </location>
</feature>
<feature type="domain" description="ABC transporter" evidence="8">
    <location>
        <begin position="607"/>
        <end position="850"/>
    </location>
</feature>
<protein>
    <submittedName>
        <fullName evidence="10">ABC transporter domain-containing protein</fullName>
    </submittedName>
</protein>
<evidence type="ECO:0000256" key="3">
    <source>
        <dbReference type="ARBA" id="ARBA00022741"/>
    </source>
</evidence>
<keyword evidence="5 7" id="KW-1133">Transmembrane helix</keyword>
<dbReference type="InterPro" id="IPR027417">
    <property type="entry name" value="P-loop_NTPase"/>
</dbReference>
<dbReference type="Pfam" id="PF23321">
    <property type="entry name" value="R1_ABCA1"/>
    <property type="match status" value="1"/>
</dbReference>
<dbReference type="Gene3D" id="3.40.50.300">
    <property type="entry name" value="P-loop containing nucleotide triphosphate hydrolases"/>
    <property type="match status" value="2"/>
</dbReference>
<dbReference type="SMART" id="SM00382">
    <property type="entry name" value="AAA"/>
    <property type="match status" value="2"/>
</dbReference>
<feature type="transmembrane region" description="Helical" evidence="7">
    <location>
        <begin position="387"/>
        <end position="414"/>
    </location>
</feature>
<dbReference type="GO" id="GO:0005319">
    <property type="term" value="F:lipid transporter activity"/>
    <property type="evidence" value="ECO:0007669"/>
    <property type="project" value="TreeGrafter"/>
</dbReference>
<evidence type="ECO:0000256" key="7">
    <source>
        <dbReference type="SAM" id="Phobius"/>
    </source>
</evidence>
<dbReference type="GO" id="GO:0016020">
    <property type="term" value="C:membrane"/>
    <property type="evidence" value="ECO:0007669"/>
    <property type="project" value="UniProtKB-SubCell"/>
</dbReference>
<feature type="transmembrane region" description="Helical" evidence="7">
    <location>
        <begin position="1407"/>
        <end position="1428"/>
    </location>
</feature>
<keyword evidence="6 7" id="KW-0472">Membrane</keyword>
<dbReference type="GO" id="GO:0005524">
    <property type="term" value="F:ATP binding"/>
    <property type="evidence" value="ECO:0007669"/>
    <property type="project" value="UniProtKB-KW"/>
</dbReference>
<evidence type="ECO:0000256" key="5">
    <source>
        <dbReference type="ARBA" id="ARBA00022989"/>
    </source>
</evidence>
<feature type="transmembrane region" description="Helical" evidence="7">
    <location>
        <begin position="21"/>
        <end position="46"/>
    </location>
</feature>
<dbReference type="WBParaSite" id="PTRK_0000275500.1">
    <property type="protein sequence ID" value="PTRK_0000275500.1"/>
    <property type="gene ID" value="PTRK_0000275500"/>
</dbReference>
<dbReference type="FunFam" id="3.40.50.300:FF:000327">
    <property type="entry name" value="ATP-binding cassette sub-family A member 3"/>
    <property type="match status" value="1"/>
</dbReference>
<dbReference type="InterPro" id="IPR026082">
    <property type="entry name" value="ABCA"/>
</dbReference>
<keyword evidence="9" id="KW-1185">Reference proteome</keyword>
<keyword evidence="2 7" id="KW-0812">Transmembrane</keyword>
<evidence type="ECO:0000256" key="1">
    <source>
        <dbReference type="ARBA" id="ARBA00004141"/>
    </source>
</evidence>
<dbReference type="InterPro" id="IPR013525">
    <property type="entry name" value="ABC2_TM"/>
</dbReference>
<dbReference type="InterPro" id="IPR056264">
    <property type="entry name" value="R2_ABCA1-4-like"/>
</dbReference>
<evidence type="ECO:0000313" key="10">
    <source>
        <dbReference type="WBParaSite" id="PTRK_0000275500.1"/>
    </source>
</evidence>
<keyword evidence="4" id="KW-0067">ATP-binding</keyword>
<feature type="transmembrane region" description="Helical" evidence="7">
    <location>
        <begin position="345"/>
        <end position="367"/>
    </location>
</feature>
<evidence type="ECO:0000259" key="8">
    <source>
        <dbReference type="PROSITE" id="PS50893"/>
    </source>
</evidence>
<dbReference type="Pfam" id="PF12698">
    <property type="entry name" value="ABC2_membrane_3"/>
    <property type="match status" value="2"/>
</dbReference>
<name>A0A0N4Z6E8_PARTI</name>
<reference evidence="10" key="1">
    <citation type="submission" date="2017-02" db="UniProtKB">
        <authorList>
            <consortium name="WormBaseParasite"/>
        </authorList>
    </citation>
    <scope>IDENTIFICATION</scope>
</reference>
<proteinExistence type="predicted"/>
<evidence type="ECO:0000256" key="4">
    <source>
        <dbReference type="ARBA" id="ARBA00022840"/>
    </source>
</evidence>
<feature type="transmembrane region" description="Helical" evidence="7">
    <location>
        <begin position="1190"/>
        <end position="1212"/>
    </location>
</feature>
<accession>A0A0N4Z6E8</accession>